<evidence type="ECO:0000313" key="3">
    <source>
        <dbReference type="EMBL" id="KAG5463062.1"/>
    </source>
</evidence>
<accession>A0A8H8A150</accession>
<evidence type="ECO:0000256" key="1">
    <source>
        <dbReference type="SAM" id="MobiDB-lite"/>
    </source>
</evidence>
<evidence type="ECO:0000259" key="2">
    <source>
        <dbReference type="PROSITE" id="PS50142"/>
    </source>
</evidence>
<feature type="non-terminal residue" evidence="3">
    <location>
        <position position="1"/>
    </location>
</feature>
<dbReference type="InterPro" id="IPR036389">
    <property type="entry name" value="RNase_III_sf"/>
</dbReference>
<feature type="region of interest" description="Disordered" evidence="1">
    <location>
        <begin position="1"/>
        <end position="55"/>
    </location>
</feature>
<keyword evidence="4" id="KW-1185">Reference proteome</keyword>
<gene>
    <name evidence="3" type="ORF">BJ554DRAFT_2049</name>
</gene>
<dbReference type="EMBL" id="JAEFCI010001204">
    <property type="protein sequence ID" value="KAG5463062.1"/>
    <property type="molecule type" value="Genomic_DNA"/>
</dbReference>
<name>A0A8H8A150_9FUNG</name>
<protein>
    <recommendedName>
        <fullName evidence="2">RNase III domain-containing protein</fullName>
    </recommendedName>
</protein>
<organism evidence="3 4">
    <name type="scientific">Olpidium bornovanus</name>
    <dbReference type="NCBI Taxonomy" id="278681"/>
    <lineage>
        <taxon>Eukaryota</taxon>
        <taxon>Fungi</taxon>
        <taxon>Fungi incertae sedis</taxon>
        <taxon>Olpidiomycota</taxon>
        <taxon>Olpidiomycotina</taxon>
        <taxon>Olpidiomycetes</taxon>
        <taxon>Olpidiales</taxon>
        <taxon>Olpidiaceae</taxon>
        <taxon>Olpidium</taxon>
    </lineage>
</organism>
<sequence>PVRLPSAACRSRQEGVRPPGGRRSARGRPGCRLQVERPLRAGATEARDAGRLEAQRRGCCPGRRSALCAAPSEYASKFLPDEIRSAMIEGAEEQRTKIRVFPPPRKAREEGKDKKFFTWPHELKERYYEQYLAAEKMLAERRSAAVRPAEDGAGSEEPAGEAARWVAGADAETTAAGGANEWAAADVPAADEDVPVGPAVHALAARIGVVTPDIKNVAHVLQRTREGGRYSYLGAFPAKAGRNALAMYVSEYLHMKYPLLPDHVMSRAITAYIGHAALATLGYEWGVNHAGKFEVLTVREACALESTRTVRDSTIRQKSTTADVRVESTRRQDLTKLEEREVDCEIMADVVRGLVGVFAAHPGLRVLLTAPVRQAARTALREHYATEVKDIQLPSDTLIEPGARYVAQPVGQTPADWRF</sequence>
<feature type="compositionally biased region" description="Basic and acidic residues" evidence="1">
    <location>
        <begin position="34"/>
        <end position="55"/>
    </location>
</feature>
<comment type="caution">
    <text evidence="3">The sequence shown here is derived from an EMBL/GenBank/DDBJ whole genome shotgun (WGS) entry which is preliminary data.</text>
</comment>
<dbReference type="PROSITE" id="PS50142">
    <property type="entry name" value="RNASE_3_2"/>
    <property type="match status" value="1"/>
</dbReference>
<reference evidence="3 4" key="1">
    <citation type="journal article" name="Sci. Rep.">
        <title>Genome-scale phylogenetic analyses confirm Olpidium as the closest living zoosporic fungus to the non-flagellated, terrestrial fungi.</title>
        <authorList>
            <person name="Chang Y."/>
            <person name="Rochon D."/>
            <person name="Sekimoto S."/>
            <person name="Wang Y."/>
            <person name="Chovatia M."/>
            <person name="Sandor L."/>
            <person name="Salamov A."/>
            <person name="Grigoriev I.V."/>
            <person name="Stajich J.E."/>
            <person name="Spatafora J.W."/>
        </authorList>
    </citation>
    <scope>NUCLEOTIDE SEQUENCE [LARGE SCALE GENOMIC DNA]</scope>
    <source>
        <strain evidence="3">S191</strain>
    </source>
</reference>
<dbReference type="Gene3D" id="1.10.1520.10">
    <property type="entry name" value="Ribonuclease III domain"/>
    <property type="match status" value="1"/>
</dbReference>
<evidence type="ECO:0000313" key="4">
    <source>
        <dbReference type="Proteomes" id="UP000673691"/>
    </source>
</evidence>
<feature type="compositionally biased region" description="Low complexity" evidence="1">
    <location>
        <begin position="16"/>
        <end position="32"/>
    </location>
</feature>
<dbReference type="GO" id="GO:0004525">
    <property type="term" value="F:ribonuclease III activity"/>
    <property type="evidence" value="ECO:0007669"/>
    <property type="project" value="InterPro"/>
</dbReference>
<feature type="domain" description="RNase III" evidence="2">
    <location>
        <begin position="241"/>
        <end position="363"/>
    </location>
</feature>
<dbReference type="GO" id="GO:0006396">
    <property type="term" value="P:RNA processing"/>
    <property type="evidence" value="ECO:0007669"/>
    <property type="project" value="InterPro"/>
</dbReference>
<dbReference type="OrthoDB" id="67027at2759"/>
<dbReference type="InterPro" id="IPR000999">
    <property type="entry name" value="RNase_III_dom"/>
</dbReference>
<dbReference type="SUPFAM" id="SSF69065">
    <property type="entry name" value="RNase III domain-like"/>
    <property type="match status" value="1"/>
</dbReference>
<dbReference type="AlphaFoldDB" id="A0A8H8A150"/>
<dbReference type="Proteomes" id="UP000673691">
    <property type="component" value="Unassembled WGS sequence"/>
</dbReference>
<proteinExistence type="predicted"/>